<evidence type="ECO:0000313" key="2">
    <source>
        <dbReference type="EMBL" id="EGU83269.1"/>
    </source>
</evidence>
<proteinExistence type="predicted"/>
<organism evidence="2">
    <name type="scientific">Fusarium oxysporum (strain Fo5176)</name>
    <name type="common">Fusarium vascular wilt</name>
    <dbReference type="NCBI Taxonomy" id="660025"/>
    <lineage>
        <taxon>Eukaryota</taxon>
        <taxon>Fungi</taxon>
        <taxon>Dikarya</taxon>
        <taxon>Ascomycota</taxon>
        <taxon>Pezizomycotina</taxon>
        <taxon>Sordariomycetes</taxon>
        <taxon>Hypocreomycetidae</taxon>
        <taxon>Hypocreales</taxon>
        <taxon>Nectriaceae</taxon>
        <taxon>Fusarium</taxon>
        <taxon>Fusarium oxysporum species complex</taxon>
    </lineage>
</organism>
<comment type="caution">
    <text evidence="2">The sequence shown here is derived from an EMBL/GenBank/DDBJ whole genome shotgun (WGS) entry which is preliminary data.</text>
</comment>
<sequence>LPANTRTQVTTHLQLPSPCYSHETIKNPEDMSWKSSDSGIPYCQTWKFSDIPASLVWCTDVQPTAEVIMFDQPILTASDTISTDRSSSSTGPATTSTSTSTEEAPSPTETSEGKSGVCFIIGLAMLICSNHSANSAGTYHRNAMGVRVSARYVLFELPLEQASPL</sequence>
<dbReference type="AlphaFoldDB" id="F9FII6"/>
<feature type="region of interest" description="Disordered" evidence="1">
    <location>
        <begin position="80"/>
        <end position="113"/>
    </location>
</feature>
<evidence type="ECO:0000256" key="1">
    <source>
        <dbReference type="SAM" id="MobiDB-lite"/>
    </source>
</evidence>
<accession>F9FII6</accession>
<protein>
    <submittedName>
        <fullName evidence="2">Uncharacterized protein</fullName>
    </submittedName>
</protein>
<feature type="non-terminal residue" evidence="2">
    <location>
        <position position="1"/>
    </location>
</feature>
<reference evidence="2" key="1">
    <citation type="journal article" date="2012" name="Mol. Plant Microbe Interact.">
        <title>A highly conserved effector in Fusarium oxysporum is required for full virulence on Arabidopsis.</title>
        <authorList>
            <person name="Thatcher L.F."/>
            <person name="Gardiner D.M."/>
            <person name="Kazan K."/>
            <person name="Manners J."/>
        </authorList>
    </citation>
    <scope>NUCLEOTIDE SEQUENCE [LARGE SCALE GENOMIC DNA]</scope>
    <source>
        <strain evidence="2">Fo5176</strain>
    </source>
</reference>
<name>F9FII6_FUSOF</name>
<gene>
    <name evidence="2" type="ORF">FOXB_06215</name>
</gene>
<feature type="compositionally biased region" description="Low complexity" evidence="1">
    <location>
        <begin position="80"/>
        <end position="110"/>
    </location>
</feature>
<dbReference type="EMBL" id="AFQF01001882">
    <property type="protein sequence ID" value="EGU83269.1"/>
    <property type="molecule type" value="Genomic_DNA"/>
</dbReference>
<dbReference type="OrthoDB" id="5103964at2759"/>